<dbReference type="AlphaFoldDB" id="A0AAW0Q5S5"/>
<evidence type="ECO:0000313" key="4">
    <source>
        <dbReference type="Proteomes" id="UP001460270"/>
    </source>
</evidence>
<dbReference type="EMBL" id="JBBPFD010000001">
    <property type="protein sequence ID" value="KAK7944954.1"/>
    <property type="molecule type" value="Genomic_DNA"/>
</dbReference>
<proteinExistence type="predicted"/>
<evidence type="ECO:0008006" key="5">
    <source>
        <dbReference type="Google" id="ProtNLM"/>
    </source>
</evidence>
<dbReference type="InterPro" id="IPR042566">
    <property type="entry name" value="L1_C"/>
</dbReference>
<reference evidence="4" key="1">
    <citation type="submission" date="2024-04" db="EMBL/GenBank/DDBJ databases">
        <title>Salinicola lusitanus LLJ914,a marine bacterium isolated from the Okinawa Trough.</title>
        <authorList>
            <person name="Li J."/>
        </authorList>
    </citation>
    <scope>NUCLEOTIDE SEQUENCE [LARGE SCALE GENOMIC DNA]</scope>
</reference>
<keyword evidence="1" id="KW-0175">Coiled coil</keyword>
<dbReference type="Proteomes" id="UP001460270">
    <property type="component" value="Unassembled WGS sequence"/>
</dbReference>
<dbReference type="PANTHER" id="PTHR11505">
    <property type="entry name" value="L1 TRANSPOSABLE ELEMENT-RELATED"/>
    <property type="match status" value="1"/>
</dbReference>
<organism evidence="3 4">
    <name type="scientific">Mugilogobius chulae</name>
    <name type="common">yellowstripe goby</name>
    <dbReference type="NCBI Taxonomy" id="88201"/>
    <lineage>
        <taxon>Eukaryota</taxon>
        <taxon>Metazoa</taxon>
        <taxon>Chordata</taxon>
        <taxon>Craniata</taxon>
        <taxon>Vertebrata</taxon>
        <taxon>Euteleostomi</taxon>
        <taxon>Actinopterygii</taxon>
        <taxon>Neopterygii</taxon>
        <taxon>Teleostei</taxon>
        <taxon>Neoteleostei</taxon>
        <taxon>Acanthomorphata</taxon>
        <taxon>Gobiaria</taxon>
        <taxon>Gobiiformes</taxon>
        <taxon>Gobioidei</taxon>
        <taxon>Gobiidae</taxon>
        <taxon>Gobionellinae</taxon>
        <taxon>Mugilogobius</taxon>
    </lineage>
</organism>
<dbReference type="InterPro" id="IPR004244">
    <property type="entry name" value="Transposase_22"/>
</dbReference>
<keyword evidence="4" id="KW-1185">Reference proteome</keyword>
<dbReference type="Gene3D" id="3.30.70.1820">
    <property type="entry name" value="L1 transposable element, RRM domain"/>
    <property type="match status" value="1"/>
</dbReference>
<accession>A0AAW0Q5S5</accession>
<dbReference type="Gene3D" id="1.10.287.2610">
    <property type="match status" value="1"/>
</dbReference>
<name>A0AAW0Q5S5_9GOBI</name>
<comment type="caution">
    <text evidence="3">The sequence shown here is derived from an EMBL/GenBank/DDBJ whole genome shotgun (WGS) entry which is preliminary data.</text>
</comment>
<evidence type="ECO:0000313" key="3">
    <source>
        <dbReference type="EMBL" id="KAK7944954.1"/>
    </source>
</evidence>
<feature type="region of interest" description="Disordered" evidence="2">
    <location>
        <begin position="1"/>
        <end position="23"/>
    </location>
</feature>
<feature type="coiled-coil region" evidence="1">
    <location>
        <begin position="45"/>
        <end position="121"/>
    </location>
</feature>
<sequence length="272" mass="31099">MPPPKKTQTQTKASESALDQQVTDMAADKTVNSEELSALIRTIIREEINAAMEKLQPQLDNLKEDLNECTTKLFALETSLSSMESRISDLEKANEELGKENKDLKDKADRMEDRSRKYNIRILGIPIDAERGNPTSYVSALLKEHFKDKLQYAPEVEIAHRTGPVNKSGQRIMIVRMLRLAAREEILRIAKNEKEFVIRGMKLRIFPDFTAETAKARASFREVRNKLWSAGVKHSIIHPATLILTFKGETKKFNDHQHAENYVKTVIEKEKP</sequence>
<evidence type="ECO:0000256" key="1">
    <source>
        <dbReference type="SAM" id="Coils"/>
    </source>
</evidence>
<dbReference type="Gene3D" id="3.30.250.20">
    <property type="entry name" value="L1 transposable element, C-terminal domain"/>
    <property type="match status" value="1"/>
</dbReference>
<gene>
    <name evidence="3" type="ORF">WMY93_000682</name>
</gene>
<protein>
    <recommendedName>
        <fullName evidence="5">L1 transposable element RRM domain-containing protein</fullName>
    </recommendedName>
</protein>
<evidence type="ECO:0000256" key="2">
    <source>
        <dbReference type="SAM" id="MobiDB-lite"/>
    </source>
</evidence>